<feature type="domain" description="Phosphatidate phosphatase APP1 catalytic" evidence="1">
    <location>
        <begin position="139"/>
        <end position="289"/>
    </location>
</feature>
<protein>
    <submittedName>
        <fullName evidence="2">DUF2183 domain-containing protein</fullName>
    </submittedName>
</protein>
<dbReference type="InterPro" id="IPR052935">
    <property type="entry name" value="Mg2+_PAP"/>
</dbReference>
<dbReference type="Gene3D" id="3.40.50.1000">
    <property type="entry name" value="HAD superfamily/HAD-like"/>
    <property type="match status" value="1"/>
</dbReference>
<dbReference type="PANTHER" id="PTHR28208">
    <property type="entry name" value="PHOSPHATIDATE PHOSPHATASE APP1"/>
    <property type="match status" value="1"/>
</dbReference>
<name>A0A2A4AJZ5_9CORY</name>
<evidence type="ECO:0000313" key="2">
    <source>
        <dbReference type="EMBL" id="PCC82801.1"/>
    </source>
</evidence>
<reference evidence="2 3" key="1">
    <citation type="submission" date="2017-09" db="EMBL/GenBank/DDBJ databases">
        <title>Draft Genome Sequence of Corynebacterium accolens AH4003.</title>
        <authorList>
            <person name="Chen Y."/>
            <person name="Oosthuysen W.F."/>
            <person name="Kelley S."/>
            <person name="Horswill A."/>
        </authorList>
    </citation>
    <scope>NUCLEOTIDE SEQUENCE [LARGE SCALE GENOMIC DNA]</scope>
    <source>
        <strain evidence="2 3">AH4003</strain>
    </source>
</reference>
<sequence>MALSDIARKIERATNKAALERTTRKGWTPELTGYAGYGNTEFVHVLGRVLMHDPAAEATETWAQRGYRQFFTIQVNNLDVRVTVNGKTVHGRTNYNGYLDILVHEHGLGAGWHEVVIEADGAEPITSEVLIVSEDSPLGVVSDIDDTVMVTWLPRAMTAAWNSWVKRTNSRQPVEGMARFYQQLQEQHPEMPFIYLSTGAWNTYDTLVSFMEHNGFPRGPLLLTDWGPTPTGLFRSGQEHKRVQLRNLFIAFPWMKWLLIGDDGQHDPLTYGDAANEHPDRVAAVAIRNLSPQEQLLSHGSLGPLADANEEGSFSIPLIQGGDGSELAAQMHKISAELEAEAFAKDAPETDDVE</sequence>
<accession>A0A2A4AJZ5</accession>
<dbReference type="AlphaFoldDB" id="A0A2A4AJZ5"/>
<dbReference type="PANTHER" id="PTHR28208:SF3">
    <property type="entry name" value="PHOSPHATIDATE PHOSPHATASE APP1"/>
    <property type="match status" value="1"/>
</dbReference>
<dbReference type="Pfam" id="PF09949">
    <property type="entry name" value="APP1_cat"/>
    <property type="match status" value="1"/>
</dbReference>
<dbReference type="Proteomes" id="UP000218690">
    <property type="component" value="Unassembled WGS sequence"/>
</dbReference>
<evidence type="ECO:0000313" key="3">
    <source>
        <dbReference type="Proteomes" id="UP000218690"/>
    </source>
</evidence>
<dbReference type="InterPro" id="IPR023214">
    <property type="entry name" value="HAD_sf"/>
</dbReference>
<gene>
    <name evidence="2" type="ORF">COM45_06395</name>
</gene>
<dbReference type="GO" id="GO:0008195">
    <property type="term" value="F:phosphatidate phosphatase activity"/>
    <property type="evidence" value="ECO:0007669"/>
    <property type="project" value="InterPro"/>
</dbReference>
<dbReference type="EMBL" id="NWBP01000022">
    <property type="protein sequence ID" value="PCC82801.1"/>
    <property type="molecule type" value="Genomic_DNA"/>
</dbReference>
<dbReference type="InterPro" id="IPR019236">
    <property type="entry name" value="APP1_cat"/>
</dbReference>
<organism evidence="2 3">
    <name type="scientific">Corynebacterium accolens</name>
    <dbReference type="NCBI Taxonomy" id="38284"/>
    <lineage>
        <taxon>Bacteria</taxon>
        <taxon>Bacillati</taxon>
        <taxon>Actinomycetota</taxon>
        <taxon>Actinomycetes</taxon>
        <taxon>Mycobacteriales</taxon>
        <taxon>Corynebacteriaceae</taxon>
        <taxon>Corynebacterium</taxon>
    </lineage>
</organism>
<evidence type="ECO:0000259" key="1">
    <source>
        <dbReference type="Pfam" id="PF09949"/>
    </source>
</evidence>
<proteinExistence type="predicted"/>
<comment type="caution">
    <text evidence="2">The sequence shown here is derived from an EMBL/GenBank/DDBJ whole genome shotgun (WGS) entry which is preliminary data.</text>
</comment>